<dbReference type="PANTHER" id="PTHR16515">
    <property type="entry name" value="PR DOMAIN ZINC FINGER PROTEIN"/>
    <property type="match status" value="1"/>
</dbReference>
<evidence type="ECO:0000256" key="4">
    <source>
        <dbReference type="ARBA" id="ARBA00022771"/>
    </source>
</evidence>
<dbReference type="GO" id="GO:0010468">
    <property type="term" value="P:regulation of gene expression"/>
    <property type="evidence" value="ECO:0007669"/>
    <property type="project" value="TreeGrafter"/>
</dbReference>
<evidence type="ECO:0000313" key="11">
    <source>
        <dbReference type="Proteomes" id="UP000183832"/>
    </source>
</evidence>
<dbReference type="PROSITE" id="PS50157">
    <property type="entry name" value="ZINC_FINGER_C2H2_2"/>
    <property type="match status" value="7"/>
</dbReference>
<feature type="compositionally biased region" description="Polar residues" evidence="8">
    <location>
        <begin position="131"/>
        <end position="141"/>
    </location>
</feature>
<dbReference type="GO" id="GO:0005634">
    <property type="term" value="C:nucleus"/>
    <property type="evidence" value="ECO:0007669"/>
    <property type="project" value="UniProtKB-SubCell"/>
</dbReference>
<dbReference type="InterPro" id="IPR013087">
    <property type="entry name" value="Znf_C2H2_type"/>
</dbReference>
<reference evidence="10 11" key="1">
    <citation type="submission" date="2015-04" db="EMBL/GenBank/DDBJ databases">
        <authorList>
            <person name="Syromyatnikov M.Y."/>
            <person name="Popov V.N."/>
        </authorList>
    </citation>
    <scope>NUCLEOTIDE SEQUENCE [LARGE SCALE GENOMIC DNA]</scope>
</reference>
<feature type="domain" description="C2H2-type" evidence="9">
    <location>
        <begin position="185"/>
        <end position="212"/>
    </location>
</feature>
<dbReference type="Pfam" id="PF00096">
    <property type="entry name" value="zf-C2H2"/>
    <property type="match status" value="4"/>
</dbReference>
<keyword evidence="5" id="KW-0862">Zinc</keyword>
<keyword evidence="3" id="KW-0677">Repeat</keyword>
<evidence type="ECO:0000256" key="8">
    <source>
        <dbReference type="SAM" id="MobiDB-lite"/>
    </source>
</evidence>
<feature type="domain" description="C2H2-type" evidence="9">
    <location>
        <begin position="213"/>
        <end position="235"/>
    </location>
</feature>
<dbReference type="Gene3D" id="3.30.160.60">
    <property type="entry name" value="Classic Zinc Finger"/>
    <property type="match status" value="5"/>
</dbReference>
<name>A0A1J1J5U8_9DIPT</name>
<evidence type="ECO:0000256" key="5">
    <source>
        <dbReference type="ARBA" id="ARBA00022833"/>
    </source>
</evidence>
<dbReference type="OrthoDB" id="6077919at2759"/>
<proteinExistence type="predicted"/>
<evidence type="ECO:0000256" key="7">
    <source>
        <dbReference type="PROSITE-ProRule" id="PRU00042"/>
    </source>
</evidence>
<dbReference type="Proteomes" id="UP000183832">
    <property type="component" value="Unassembled WGS sequence"/>
</dbReference>
<dbReference type="AlphaFoldDB" id="A0A1J1J5U8"/>
<keyword evidence="4 7" id="KW-0863">Zinc-finger</keyword>
<feature type="domain" description="C2H2-type" evidence="9">
    <location>
        <begin position="270"/>
        <end position="297"/>
    </location>
</feature>
<protein>
    <submittedName>
        <fullName evidence="10">CLUMA_CG020733, isoform A</fullName>
    </submittedName>
</protein>
<feature type="domain" description="C2H2-type" evidence="9">
    <location>
        <begin position="361"/>
        <end position="389"/>
    </location>
</feature>
<dbReference type="STRING" id="568069.A0A1J1J5U8"/>
<comment type="subcellular location">
    <subcellularLocation>
        <location evidence="1">Nucleus</location>
    </subcellularLocation>
</comment>
<evidence type="ECO:0000256" key="6">
    <source>
        <dbReference type="ARBA" id="ARBA00023242"/>
    </source>
</evidence>
<dbReference type="FunFam" id="3.30.160.60:FF:000100">
    <property type="entry name" value="Zinc finger 45-like"/>
    <property type="match status" value="1"/>
</dbReference>
<dbReference type="PANTHER" id="PTHR16515:SF66">
    <property type="entry name" value="C2H2-TYPE DOMAIN-CONTAINING PROTEIN"/>
    <property type="match status" value="1"/>
</dbReference>
<keyword evidence="11" id="KW-1185">Reference proteome</keyword>
<feature type="region of interest" description="Disordered" evidence="8">
    <location>
        <begin position="126"/>
        <end position="162"/>
    </location>
</feature>
<keyword evidence="2" id="KW-0479">Metal-binding</keyword>
<dbReference type="SMART" id="SM00355">
    <property type="entry name" value="ZnF_C2H2"/>
    <property type="match status" value="7"/>
</dbReference>
<keyword evidence="6" id="KW-0539">Nucleus</keyword>
<dbReference type="InterPro" id="IPR050331">
    <property type="entry name" value="Zinc_finger"/>
</dbReference>
<evidence type="ECO:0000313" key="10">
    <source>
        <dbReference type="EMBL" id="CRL07779.1"/>
    </source>
</evidence>
<feature type="domain" description="C2H2-type" evidence="9">
    <location>
        <begin position="298"/>
        <end position="325"/>
    </location>
</feature>
<dbReference type="InterPro" id="IPR036236">
    <property type="entry name" value="Znf_C2H2_sf"/>
</dbReference>
<feature type="domain" description="C2H2-type" evidence="9">
    <location>
        <begin position="326"/>
        <end position="354"/>
    </location>
</feature>
<accession>A0A1J1J5U8</accession>
<organism evidence="10 11">
    <name type="scientific">Clunio marinus</name>
    <dbReference type="NCBI Taxonomy" id="568069"/>
    <lineage>
        <taxon>Eukaryota</taxon>
        <taxon>Metazoa</taxon>
        <taxon>Ecdysozoa</taxon>
        <taxon>Arthropoda</taxon>
        <taxon>Hexapoda</taxon>
        <taxon>Insecta</taxon>
        <taxon>Pterygota</taxon>
        <taxon>Neoptera</taxon>
        <taxon>Endopterygota</taxon>
        <taxon>Diptera</taxon>
        <taxon>Nematocera</taxon>
        <taxon>Chironomoidea</taxon>
        <taxon>Chironomidae</taxon>
        <taxon>Clunio</taxon>
    </lineage>
</organism>
<feature type="domain" description="C2H2-type" evidence="9">
    <location>
        <begin position="241"/>
        <end position="269"/>
    </location>
</feature>
<dbReference type="EMBL" id="CVRI01000073">
    <property type="protein sequence ID" value="CRL07779.1"/>
    <property type="molecule type" value="Genomic_DNA"/>
</dbReference>
<dbReference type="GO" id="GO:0008270">
    <property type="term" value="F:zinc ion binding"/>
    <property type="evidence" value="ECO:0007669"/>
    <property type="project" value="UniProtKB-KW"/>
</dbReference>
<evidence type="ECO:0000256" key="1">
    <source>
        <dbReference type="ARBA" id="ARBA00004123"/>
    </source>
</evidence>
<dbReference type="PROSITE" id="PS00028">
    <property type="entry name" value="ZINC_FINGER_C2H2_1"/>
    <property type="match status" value="7"/>
</dbReference>
<evidence type="ECO:0000256" key="3">
    <source>
        <dbReference type="ARBA" id="ARBA00022737"/>
    </source>
</evidence>
<sequence>MEKTELRVTENCFICGEFMGPFRNEFSVCTGFSEKPIYEMFESFTKQKLSDDILYNSGICQNCFIKFNEYDEHFTMATRIQNELLLLFDSCWSENCNIDIKSDIKIEEDDASKFRLAEVMLENNDDDEISSEGTDVLNQNNKRSRKPFQPFLPKSSEKGDKRTYKRKKNLDEGLTVVEIDGQKIYQCDVCRKLFKDRYKLKTHREIHTTERTVCCTECGAMFKTLTCLYSHKKIHRERVYHQCDLCEMRYIQKTQLRKHMDAIHLMKKDHVCSICGKCYSRDTTLSKHMFVHKEHKDIVCTVCGFRCHTKPKMERHMKSHTGERNYSCKICGKRFLYSYNVTAHIKHVHNREKRKVDEEKLRCKFCGKRFQKIWKVKEHMANVHHLVDPPPGEPADVLLIKEQID</sequence>
<dbReference type="SUPFAM" id="SSF57667">
    <property type="entry name" value="beta-beta-alpha zinc fingers"/>
    <property type="match status" value="4"/>
</dbReference>
<gene>
    <name evidence="10" type="ORF">CLUMA_CG020733</name>
</gene>
<dbReference type="FunFam" id="3.30.160.60:FF:000446">
    <property type="entry name" value="Zinc finger protein"/>
    <property type="match status" value="1"/>
</dbReference>
<evidence type="ECO:0000259" key="9">
    <source>
        <dbReference type="PROSITE" id="PS50157"/>
    </source>
</evidence>
<evidence type="ECO:0000256" key="2">
    <source>
        <dbReference type="ARBA" id="ARBA00022723"/>
    </source>
</evidence>